<name>A7SF67_NEMVE</name>
<dbReference type="EMBL" id="DS469642">
    <property type="protein sequence ID" value="EDO37632.1"/>
    <property type="molecule type" value="Genomic_DNA"/>
</dbReference>
<evidence type="ECO:0000313" key="1">
    <source>
        <dbReference type="EMBL" id="EDO37632.1"/>
    </source>
</evidence>
<protein>
    <submittedName>
        <fullName evidence="1">Uncharacterized protein</fullName>
    </submittedName>
</protein>
<evidence type="ECO:0000313" key="2">
    <source>
        <dbReference type="Proteomes" id="UP000001593"/>
    </source>
</evidence>
<reference evidence="1 2" key="1">
    <citation type="journal article" date="2007" name="Science">
        <title>Sea anemone genome reveals ancestral eumetazoan gene repertoire and genomic organization.</title>
        <authorList>
            <person name="Putnam N.H."/>
            <person name="Srivastava M."/>
            <person name="Hellsten U."/>
            <person name="Dirks B."/>
            <person name="Chapman J."/>
            <person name="Salamov A."/>
            <person name="Terry A."/>
            <person name="Shapiro H."/>
            <person name="Lindquist E."/>
            <person name="Kapitonov V.V."/>
            <person name="Jurka J."/>
            <person name="Genikhovich G."/>
            <person name="Grigoriev I.V."/>
            <person name="Lucas S.M."/>
            <person name="Steele R.E."/>
            <person name="Finnerty J.R."/>
            <person name="Technau U."/>
            <person name="Martindale M.Q."/>
            <person name="Rokhsar D.S."/>
        </authorList>
    </citation>
    <scope>NUCLEOTIDE SEQUENCE [LARGE SCALE GENOMIC DNA]</scope>
    <source>
        <strain evidence="2">CH2 X CH6</strain>
    </source>
</reference>
<dbReference type="Proteomes" id="UP000001593">
    <property type="component" value="Unassembled WGS sequence"/>
</dbReference>
<dbReference type="AlphaFoldDB" id="A7SF67"/>
<organism evidence="1 2">
    <name type="scientific">Nematostella vectensis</name>
    <name type="common">Starlet sea anemone</name>
    <dbReference type="NCBI Taxonomy" id="45351"/>
    <lineage>
        <taxon>Eukaryota</taxon>
        <taxon>Metazoa</taxon>
        <taxon>Cnidaria</taxon>
        <taxon>Anthozoa</taxon>
        <taxon>Hexacorallia</taxon>
        <taxon>Actiniaria</taxon>
        <taxon>Edwardsiidae</taxon>
        <taxon>Nematostella</taxon>
    </lineage>
</organism>
<proteinExistence type="predicted"/>
<sequence length="323" mass="36411">MANDYHVFLSSIAIKGALPGNTASNFGIVHDHRLDLSDGPYECAVTSVVVPNTWLPFSDFEHTLWIYVKVTPDRRKTIPYAKWVKVEISTIKRTSDMWVETAKNVQSALESFSNLPYVYDMVGTPGPPINLTFNQQKKQATLTLSGPIQLLKAPRMAKALGLSNTVSPRFLRRLNPDEESLVPGIPTFGMPPWYGSPEEANQEYAVYEYMKWVPMHRSSSFVSIENAPGPKGKPFQDYYLYSGHTTGFVVPGGDNSGNLMRVFTPKCDDGDMHEENFLNPFYFKIRFSFLDTFRIQIADDSGNIIKFQSGAVKVALHIRPQKR</sequence>
<gene>
    <name evidence="1" type="ORF">NEMVEDRAFT_v1g211336</name>
</gene>
<dbReference type="HOGENOM" id="CLU_861383_0_0_1"/>
<accession>A7SF67</accession>
<dbReference type="InParanoid" id="A7SF67"/>
<keyword evidence="2" id="KW-1185">Reference proteome</keyword>